<accession>A0ABU6RMC3</accession>
<sequence>MAIELGRPPTQSEVFVRTHTKKKDQGQYVDTRSEEFVEAVKAEVKRLEDERDARIATGLPPGPPIDEDEIWDRMAGSRKKGRIYDKGKAPKRPAPQLVDPEDASTCSGPDVREHITLLNREIRQQAEQHRQEMEYWKQRYETDVTRRQTTIDTQSAEFDQWKSHVSQMYAFIQTMQGTTSGVMPPPPPPLSSSLRPPRHPPAAAPSRT</sequence>
<feature type="compositionally biased region" description="Pro residues" evidence="1">
    <location>
        <begin position="199"/>
        <end position="208"/>
    </location>
</feature>
<comment type="caution">
    <text evidence="2">The sequence shown here is derived from an EMBL/GenBank/DDBJ whole genome shotgun (WGS) entry which is preliminary data.</text>
</comment>
<dbReference type="Pfam" id="PF03004">
    <property type="entry name" value="Transposase_24"/>
    <property type="match status" value="1"/>
</dbReference>
<protein>
    <submittedName>
        <fullName evidence="2">Uncharacterized protein</fullName>
    </submittedName>
</protein>
<evidence type="ECO:0000313" key="3">
    <source>
        <dbReference type="Proteomes" id="UP001341840"/>
    </source>
</evidence>
<evidence type="ECO:0000256" key="1">
    <source>
        <dbReference type="SAM" id="MobiDB-lite"/>
    </source>
</evidence>
<reference evidence="2 3" key="1">
    <citation type="journal article" date="2023" name="Plants (Basel)">
        <title>Bridging the Gap: Combining Genomics and Transcriptomics Approaches to Understand Stylosanthes scabra, an Orphan Legume from the Brazilian Caatinga.</title>
        <authorList>
            <person name="Ferreira-Neto J.R.C."/>
            <person name="da Silva M.D."/>
            <person name="Binneck E."/>
            <person name="de Melo N.F."/>
            <person name="da Silva R.H."/>
            <person name="de Melo A.L.T.M."/>
            <person name="Pandolfi V."/>
            <person name="Bustamante F.O."/>
            <person name="Brasileiro-Vidal A.C."/>
            <person name="Benko-Iseppon A.M."/>
        </authorList>
    </citation>
    <scope>NUCLEOTIDE SEQUENCE [LARGE SCALE GENOMIC DNA]</scope>
    <source>
        <tissue evidence="2">Leaves</tissue>
    </source>
</reference>
<dbReference type="Proteomes" id="UP001341840">
    <property type="component" value="Unassembled WGS sequence"/>
</dbReference>
<name>A0ABU6RMC3_9FABA</name>
<feature type="region of interest" description="Disordered" evidence="1">
    <location>
        <begin position="176"/>
        <end position="208"/>
    </location>
</feature>
<gene>
    <name evidence="2" type="ORF">PIB30_066523</name>
</gene>
<dbReference type="EMBL" id="JASCZI010030888">
    <property type="protein sequence ID" value="MED6125211.1"/>
    <property type="molecule type" value="Genomic_DNA"/>
</dbReference>
<dbReference type="InterPro" id="IPR004252">
    <property type="entry name" value="Probable_transposase_24"/>
</dbReference>
<keyword evidence="3" id="KW-1185">Reference proteome</keyword>
<feature type="region of interest" description="Disordered" evidence="1">
    <location>
        <begin position="52"/>
        <end position="71"/>
    </location>
</feature>
<organism evidence="2 3">
    <name type="scientific">Stylosanthes scabra</name>
    <dbReference type="NCBI Taxonomy" id="79078"/>
    <lineage>
        <taxon>Eukaryota</taxon>
        <taxon>Viridiplantae</taxon>
        <taxon>Streptophyta</taxon>
        <taxon>Embryophyta</taxon>
        <taxon>Tracheophyta</taxon>
        <taxon>Spermatophyta</taxon>
        <taxon>Magnoliopsida</taxon>
        <taxon>eudicotyledons</taxon>
        <taxon>Gunneridae</taxon>
        <taxon>Pentapetalae</taxon>
        <taxon>rosids</taxon>
        <taxon>fabids</taxon>
        <taxon>Fabales</taxon>
        <taxon>Fabaceae</taxon>
        <taxon>Papilionoideae</taxon>
        <taxon>50 kb inversion clade</taxon>
        <taxon>dalbergioids sensu lato</taxon>
        <taxon>Dalbergieae</taxon>
        <taxon>Pterocarpus clade</taxon>
        <taxon>Stylosanthes</taxon>
    </lineage>
</organism>
<feature type="region of interest" description="Disordered" evidence="1">
    <location>
        <begin position="81"/>
        <end position="109"/>
    </location>
</feature>
<proteinExistence type="predicted"/>
<evidence type="ECO:0000313" key="2">
    <source>
        <dbReference type="EMBL" id="MED6125211.1"/>
    </source>
</evidence>